<reference evidence="9 10" key="1">
    <citation type="journal article" date="2015" name="Nature">
        <title>rRNA introns, odd ribosomes, and small enigmatic genomes across a large radiation of phyla.</title>
        <authorList>
            <person name="Brown C.T."/>
            <person name="Hug L.A."/>
            <person name="Thomas B.C."/>
            <person name="Sharon I."/>
            <person name="Castelle C.J."/>
            <person name="Singh A."/>
            <person name="Wilkins M.J."/>
            <person name="Williams K.H."/>
            <person name="Banfield J.F."/>
        </authorList>
    </citation>
    <scope>NUCLEOTIDE SEQUENCE [LARGE SCALE GENOMIC DNA]</scope>
</reference>
<accession>A0A0G0XAP5</accession>
<evidence type="ECO:0000256" key="5">
    <source>
        <dbReference type="ARBA" id="ARBA00022692"/>
    </source>
</evidence>
<evidence type="ECO:0000256" key="3">
    <source>
        <dbReference type="ARBA" id="ARBA00022676"/>
    </source>
</evidence>
<dbReference type="PANTHER" id="PTHR33908">
    <property type="entry name" value="MANNOSYLTRANSFERASE YKCB-RELATED"/>
    <property type="match status" value="1"/>
</dbReference>
<evidence type="ECO:0000256" key="4">
    <source>
        <dbReference type="ARBA" id="ARBA00022679"/>
    </source>
</evidence>
<keyword evidence="2" id="KW-1003">Cell membrane</keyword>
<evidence type="ECO:0000256" key="7">
    <source>
        <dbReference type="ARBA" id="ARBA00023136"/>
    </source>
</evidence>
<dbReference type="GO" id="GO:0005886">
    <property type="term" value="C:plasma membrane"/>
    <property type="evidence" value="ECO:0007669"/>
    <property type="project" value="UniProtKB-SubCell"/>
</dbReference>
<feature type="transmembrane region" description="Helical" evidence="8">
    <location>
        <begin position="229"/>
        <end position="250"/>
    </location>
</feature>
<evidence type="ECO:0000256" key="6">
    <source>
        <dbReference type="ARBA" id="ARBA00022989"/>
    </source>
</evidence>
<evidence type="ECO:0000256" key="1">
    <source>
        <dbReference type="ARBA" id="ARBA00004651"/>
    </source>
</evidence>
<feature type="transmembrane region" description="Helical" evidence="8">
    <location>
        <begin position="101"/>
        <end position="121"/>
    </location>
</feature>
<feature type="transmembrane region" description="Helical" evidence="8">
    <location>
        <begin position="339"/>
        <end position="358"/>
    </location>
</feature>
<dbReference type="EMBL" id="LCBX01000002">
    <property type="protein sequence ID" value="KKS21452.1"/>
    <property type="molecule type" value="Genomic_DNA"/>
</dbReference>
<evidence type="ECO:0000256" key="8">
    <source>
        <dbReference type="SAM" id="Phobius"/>
    </source>
</evidence>
<evidence type="ECO:0000256" key="2">
    <source>
        <dbReference type="ARBA" id="ARBA00022475"/>
    </source>
</evidence>
<keyword evidence="7 8" id="KW-0472">Membrane</keyword>
<feature type="transmembrane region" description="Helical" evidence="8">
    <location>
        <begin position="133"/>
        <end position="150"/>
    </location>
</feature>
<feature type="transmembrane region" description="Helical" evidence="8">
    <location>
        <begin position="156"/>
        <end position="175"/>
    </location>
</feature>
<keyword evidence="6 8" id="KW-1133">Transmembrane helix</keyword>
<sequence>MSNFNSRYRWLLLSLFTLVFFITRIDRLGTDAINPDGVNWHYRSEQFVVGLKTGQFEKTYQHYHPGVTLMWIAGPAVEIVKQLYPEESTYNHYNFSVFHFVAKYALVVVQLILSIITIYLLSKIWVSDGFKGFVRSIAVVSLFSFEPFFLGNSRLLHMDVLFTLFLFNGLLLAYLNLLKFRWVMGASAGVFMGLAFLTKSIGVGGILFASLAGGAYVFYRIGFKPALKYFLSLAFPFVATIFALFPALWVEPVSVIKDIFLEGERIGIRDGHGQIILGEYTRDAGYSFYPLVLLMKVSPVVWAGILLLLYVCVIKIRNNIKANSMRLGSALLCLREDKIWTFLFAFFFSYLLVMSVPSKKIDRYMLPLFPFMALSAVLGFEQFRIRYFYRLMILAVLLVIISSCLFHPYQFTYTSPLFGSTDNANKIIAQKPFGIGIPELKEKIIEKYGYYPRVGFIDTKPMRAIYMNSRIFDIRVNGSSDYDLLILGINEEIPEKVLTSGTVFEKDESVYMNGLEYWRIYVKKVD</sequence>
<dbReference type="GO" id="GO:0009103">
    <property type="term" value="P:lipopolysaccharide biosynthetic process"/>
    <property type="evidence" value="ECO:0007669"/>
    <property type="project" value="UniProtKB-ARBA"/>
</dbReference>
<organism evidence="9 10">
    <name type="scientific">candidate division WWE3 bacterium GW2011_GWC1_41_7</name>
    <dbReference type="NCBI Taxonomy" id="1619119"/>
    <lineage>
        <taxon>Bacteria</taxon>
        <taxon>Katanobacteria</taxon>
    </lineage>
</organism>
<keyword evidence="4" id="KW-0808">Transferase</keyword>
<feature type="transmembrane region" description="Helical" evidence="8">
    <location>
        <begin position="300"/>
        <end position="318"/>
    </location>
</feature>
<evidence type="ECO:0000313" key="9">
    <source>
        <dbReference type="EMBL" id="KKS21452.1"/>
    </source>
</evidence>
<gene>
    <name evidence="9" type="ORF">UU77_C0002G0003</name>
</gene>
<evidence type="ECO:0008006" key="11">
    <source>
        <dbReference type="Google" id="ProtNLM"/>
    </source>
</evidence>
<protein>
    <recommendedName>
        <fullName evidence="11">Glycosyltransferase RgtA/B/C/D-like domain-containing protein</fullName>
    </recommendedName>
</protein>
<proteinExistence type="predicted"/>
<feature type="transmembrane region" description="Helical" evidence="8">
    <location>
        <begin position="387"/>
        <end position="409"/>
    </location>
</feature>
<dbReference type="InterPro" id="IPR050297">
    <property type="entry name" value="LipidA_mod_glycosyltrf_83"/>
</dbReference>
<name>A0A0G0XAP5_UNCKA</name>
<feature type="transmembrane region" description="Helical" evidence="8">
    <location>
        <begin position="364"/>
        <end position="380"/>
    </location>
</feature>
<dbReference type="Proteomes" id="UP000034507">
    <property type="component" value="Unassembled WGS sequence"/>
</dbReference>
<comment type="caution">
    <text evidence="9">The sequence shown here is derived from an EMBL/GenBank/DDBJ whole genome shotgun (WGS) entry which is preliminary data.</text>
</comment>
<comment type="subcellular location">
    <subcellularLocation>
        <location evidence="1">Cell membrane</location>
        <topology evidence="1">Multi-pass membrane protein</topology>
    </subcellularLocation>
</comment>
<keyword evidence="3" id="KW-0328">Glycosyltransferase</keyword>
<dbReference type="GO" id="GO:0016763">
    <property type="term" value="F:pentosyltransferase activity"/>
    <property type="evidence" value="ECO:0007669"/>
    <property type="project" value="TreeGrafter"/>
</dbReference>
<feature type="transmembrane region" description="Helical" evidence="8">
    <location>
        <begin position="204"/>
        <end position="222"/>
    </location>
</feature>
<dbReference type="AlphaFoldDB" id="A0A0G0XAP5"/>
<dbReference type="PANTHER" id="PTHR33908:SF11">
    <property type="entry name" value="MEMBRANE PROTEIN"/>
    <property type="match status" value="1"/>
</dbReference>
<keyword evidence="5 8" id="KW-0812">Transmembrane</keyword>
<evidence type="ECO:0000313" key="10">
    <source>
        <dbReference type="Proteomes" id="UP000034507"/>
    </source>
</evidence>